<accession>A0AA90IWP9</accession>
<gene>
    <name evidence="2" type="ORF">MOE73_14420</name>
</gene>
<sequence length="72" mass="8208">MNLSLAVALVISVFLNIFQLAQLKSNNRKNVKWEENTKSPLNPFTAILWTYFAIIILFMLAALVTVIIQLNE</sequence>
<keyword evidence="1" id="KW-0472">Membrane</keyword>
<evidence type="ECO:0000256" key="1">
    <source>
        <dbReference type="SAM" id="Phobius"/>
    </source>
</evidence>
<keyword evidence="1" id="KW-0812">Transmembrane</keyword>
<feature type="transmembrane region" description="Helical" evidence="1">
    <location>
        <begin position="47"/>
        <end position="68"/>
    </location>
</feature>
<organism evidence="2 3">
    <name type="scientific">Bacillus haynesii</name>
    <dbReference type="NCBI Taxonomy" id="1925021"/>
    <lineage>
        <taxon>Bacteria</taxon>
        <taxon>Bacillati</taxon>
        <taxon>Bacillota</taxon>
        <taxon>Bacilli</taxon>
        <taxon>Bacillales</taxon>
        <taxon>Bacillaceae</taxon>
        <taxon>Bacillus</taxon>
    </lineage>
</organism>
<dbReference type="Proteomes" id="UP001066455">
    <property type="component" value="Unassembled WGS sequence"/>
</dbReference>
<reference evidence="2" key="1">
    <citation type="submission" date="2022-02" db="EMBL/GenBank/DDBJ databases">
        <title>Crop Bioprotection Bacillus Genome Sequencing.</title>
        <authorList>
            <person name="Dunlap C."/>
        </authorList>
    </citation>
    <scope>NUCLEOTIDE SEQUENCE</scope>
    <source>
        <strain evidence="2">T20C14</strain>
    </source>
</reference>
<dbReference type="AlphaFoldDB" id="A0AA90IWP9"/>
<dbReference type="EMBL" id="JALAXI010000013">
    <property type="protein sequence ID" value="MCY9281256.1"/>
    <property type="molecule type" value="Genomic_DNA"/>
</dbReference>
<evidence type="ECO:0000313" key="2">
    <source>
        <dbReference type="EMBL" id="MCY9281256.1"/>
    </source>
</evidence>
<keyword evidence="1" id="KW-1133">Transmembrane helix</keyword>
<comment type="caution">
    <text evidence="2">The sequence shown here is derived from an EMBL/GenBank/DDBJ whole genome shotgun (WGS) entry which is preliminary data.</text>
</comment>
<proteinExistence type="predicted"/>
<protein>
    <submittedName>
        <fullName evidence="2">Uncharacterized protein</fullName>
    </submittedName>
</protein>
<dbReference type="RefSeq" id="WP_268305541.1">
    <property type="nucleotide sequence ID" value="NZ_JALAJL010000063.1"/>
</dbReference>
<evidence type="ECO:0000313" key="3">
    <source>
        <dbReference type="Proteomes" id="UP001066455"/>
    </source>
</evidence>
<name>A0AA90IWP9_9BACI</name>